<dbReference type="InterPro" id="IPR030189">
    <property type="entry name" value="UPS_plant"/>
</dbReference>
<dbReference type="InterPro" id="IPR009834">
    <property type="entry name" value="Ureide_permease"/>
</dbReference>
<evidence type="ECO:0000256" key="5">
    <source>
        <dbReference type="ARBA" id="ARBA00022741"/>
    </source>
</evidence>
<keyword evidence="8 9" id="KW-0472">Membrane</keyword>
<evidence type="ECO:0008006" key="12">
    <source>
        <dbReference type="Google" id="ProtNLM"/>
    </source>
</evidence>
<organism evidence="10 11">
    <name type="scientific">Citrullus colocynthis</name>
    <name type="common">colocynth</name>
    <dbReference type="NCBI Taxonomy" id="252529"/>
    <lineage>
        <taxon>Eukaryota</taxon>
        <taxon>Viridiplantae</taxon>
        <taxon>Streptophyta</taxon>
        <taxon>Embryophyta</taxon>
        <taxon>Tracheophyta</taxon>
        <taxon>Spermatophyta</taxon>
        <taxon>Magnoliopsida</taxon>
        <taxon>eudicotyledons</taxon>
        <taxon>Gunneridae</taxon>
        <taxon>Pentapetalae</taxon>
        <taxon>rosids</taxon>
        <taxon>fabids</taxon>
        <taxon>Cucurbitales</taxon>
        <taxon>Cucurbitaceae</taxon>
        <taxon>Benincaseae</taxon>
        <taxon>Citrullus</taxon>
    </lineage>
</organism>
<keyword evidence="11" id="KW-1185">Reference proteome</keyword>
<evidence type="ECO:0000313" key="10">
    <source>
        <dbReference type="EMBL" id="CAK9316763.1"/>
    </source>
</evidence>
<feature type="transmembrane region" description="Helical" evidence="9">
    <location>
        <begin position="34"/>
        <end position="51"/>
    </location>
</feature>
<feature type="transmembrane region" description="Helical" evidence="9">
    <location>
        <begin position="71"/>
        <end position="89"/>
    </location>
</feature>
<dbReference type="Pfam" id="PF07168">
    <property type="entry name" value="Ureide_permease"/>
    <property type="match status" value="1"/>
</dbReference>
<feature type="transmembrane region" description="Helical" evidence="9">
    <location>
        <begin position="366"/>
        <end position="385"/>
    </location>
</feature>
<comment type="similarity">
    <text evidence="2">Belongs to the plant ureide permease (TC 2.A.7.19) family.</text>
</comment>
<evidence type="ECO:0000256" key="1">
    <source>
        <dbReference type="ARBA" id="ARBA00004141"/>
    </source>
</evidence>
<sequence length="410" mass="44504">MVLSLFFLGTFPALLSLLERRGRLPQHTFLDYSITNYLAAVIFALTLGQFGNSSPDRPNFIQQLSQVQDNWASVIFAMAGGAALSIGNLSSQYALAFVGLSVTEVLNCSIIVVLGSTMNYFLDGKINRAEILFPGIACFFTAVCLGSAVHLSNTADDKIKLESLSIDSKKESKAIAFSPISVESADLENADCSSRNAEAGTADFLVQVENRRSIKVSGKSTLVGLCIIFFAGVSLSLFSPAFNLATNDQWHNLKEGIPHLSVYTAFFYFSTSFFVLAVVLNIILLYRPILNLPKTSFKAYLNDWDGRGWAFLAGFLCGFGNGLEFMGGQAAGYAAADSVEAFPLVSTIWGVVLFGEYRRSSRKTHVLLVSMLFMFTVAVVVLMASSGHRLEPGFRKSLGKSCKSSTLFAV</sequence>
<feature type="transmembrane region" description="Helical" evidence="9">
    <location>
        <begin position="221"/>
        <end position="242"/>
    </location>
</feature>
<evidence type="ECO:0000256" key="3">
    <source>
        <dbReference type="ARBA" id="ARBA00022448"/>
    </source>
</evidence>
<dbReference type="PANTHER" id="PTHR31081:SF5">
    <property type="entry name" value="UREIDE PERMEASE 1-RELATED"/>
    <property type="match status" value="1"/>
</dbReference>
<keyword evidence="6" id="KW-0067">ATP-binding</keyword>
<reference evidence="10 11" key="1">
    <citation type="submission" date="2024-03" db="EMBL/GenBank/DDBJ databases">
        <authorList>
            <person name="Gkanogiannis A."/>
            <person name="Becerra Lopez-Lavalle L."/>
        </authorList>
    </citation>
    <scope>NUCLEOTIDE SEQUENCE [LARGE SCALE GENOMIC DNA]</scope>
</reference>
<feature type="transmembrane region" description="Helical" evidence="9">
    <location>
        <begin position="307"/>
        <end position="327"/>
    </location>
</feature>
<dbReference type="PANTHER" id="PTHR31081">
    <property type="entry name" value="UREIDE PERMEASE 1-RELATED-RELATED"/>
    <property type="match status" value="1"/>
</dbReference>
<feature type="transmembrane region" description="Helical" evidence="9">
    <location>
        <begin position="262"/>
        <end position="286"/>
    </location>
</feature>
<evidence type="ECO:0000256" key="8">
    <source>
        <dbReference type="ARBA" id="ARBA00023136"/>
    </source>
</evidence>
<comment type="subcellular location">
    <subcellularLocation>
        <location evidence="1">Membrane</location>
        <topology evidence="1">Multi-pass membrane protein</topology>
    </subcellularLocation>
</comment>
<feature type="transmembrane region" description="Helical" evidence="9">
    <location>
        <begin position="333"/>
        <end position="354"/>
    </location>
</feature>
<keyword evidence="7 9" id="KW-1133">Transmembrane helix</keyword>
<evidence type="ECO:0000256" key="9">
    <source>
        <dbReference type="SAM" id="Phobius"/>
    </source>
</evidence>
<name>A0ABP0YCR5_9ROSI</name>
<gene>
    <name evidence="10" type="ORF">CITCOLO1_LOCUS8636</name>
</gene>
<feature type="transmembrane region" description="Helical" evidence="9">
    <location>
        <begin position="95"/>
        <end position="122"/>
    </location>
</feature>
<keyword evidence="5" id="KW-0547">Nucleotide-binding</keyword>
<proteinExistence type="inferred from homology"/>
<accession>A0ABP0YCR5</accession>
<evidence type="ECO:0000256" key="6">
    <source>
        <dbReference type="ARBA" id="ARBA00022840"/>
    </source>
</evidence>
<keyword evidence="4 9" id="KW-0812">Transmembrane</keyword>
<protein>
    <recommendedName>
        <fullName evidence="12">Ureide permease 1-like</fullName>
    </recommendedName>
</protein>
<evidence type="ECO:0000256" key="2">
    <source>
        <dbReference type="ARBA" id="ARBA00005931"/>
    </source>
</evidence>
<dbReference type="EMBL" id="OZ021737">
    <property type="protein sequence ID" value="CAK9316763.1"/>
    <property type="molecule type" value="Genomic_DNA"/>
</dbReference>
<evidence type="ECO:0000256" key="4">
    <source>
        <dbReference type="ARBA" id="ARBA00022692"/>
    </source>
</evidence>
<dbReference type="Proteomes" id="UP001642487">
    <property type="component" value="Chromosome 3"/>
</dbReference>
<evidence type="ECO:0000256" key="7">
    <source>
        <dbReference type="ARBA" id="ARBA00022989"/>
    </source>
</evidence>
<evidence type="ECO:0000313" key="11">
    <source>
        <dbReference type="Proteomes" id="UP001642487"/>
    </source>
</evidence>
<keyword evidence="3" id="KW-0813">Transport</keyword>